<dbReference type="AlphaFoldDB" id="A0AAW1I9Y0"/>
<sequence length="421" mass="47111">MSTNINKEIIKLDRRTRNDEQATNTANPGMQSDDRRGGPIRRETYDWESEVNPMMRRSSLPRTPPDNGREQKTTAGGCGHLRETVTNTETLGESDGDSFWQDEEIVTWQDEEIVTSPIYKLYTSDEKDIESPIVEKRKREAQNVRYAEKEVGLGSEMKEVLVYMDRLNKREAQNVRYAEKEVGLGSEMKEVLVYMDRLNSKTNSLKKSVKESTKTKLQIKAMTRELANIVTILTRKVDVLKASHAALAAKATQSNQGNDKGTSKYTLAAKATQYEKQAGTGDAQKGKALIAKQCSSVGVQVCENDILRETDKREEDLAKQIEDKLHEDGGWEGLSAILDLKWPNSCYKATAGINQGAIREIRGDIVVIGNPSAPFVGAASEDIKVGFPEVTTLMEERLEEGKIEYVTTHPHLKTLKLASLR</sequence>
<evidence type="ECO:0000256" key="1">
    <source>
        <dbReference type="SAM" id="MobiDB-lite"/>
    </source>
</evidence>
<evidence type="ECO:0000313" key="3">
    <source>
        <dbReference type="Proteomes" id="UP001458880"/>
    </source>
</evidence>
<gene>
    <name evidence="2" type="ORF">QE152_g37622</name>
</gene>
<feature type="compositionally biased region" description="Basic and acidic residues" evidence="1">
    <location>
        <begin position="8"/>
        <end position="20"/>
    </location>
</feature>
<dbReference type="EMBL" id="JASPKY010000743">
    <property type="protein sequence ID" value="KAK9685879.1"/>
    <property type="molecule type" value="Genomic_DNA"/>
</dbReference>
<dbReference type="Proteomes" id="UP001458880">
    <property type="component" value="Unassembled WGS sequence"/>
</dbReference>
<comment type="caution">
    <text evidence="2">The sequence shown here is derived from an EMBL/GenBank/DDBJ whole genome shotgun (WGS) entry which is preliminary data.</text>
</comment>
<name>A0AAW1I9Y0_POPJA</name>
<keyword evidence="3" id="KW-1185">Reference proteome</keyword>
<proteinExistence type="predicted"/>
<protein>
    <submittedName>
        <fullName evidence="2">Uncharacterized protein</fullName>
    </submittedName>
</protein>
<evidence type="ECO:0000313" key="2">
    <source>
        <dbReference type="EMBL" id="KAK9685879.1"/>
    </source>
</evidence>
<feature type="region of interest" description="Disordered" evidence="1">
    <location>
        <begin position="1"/>
        <end position="96"/>
    </location>
</feature>
<reference evidence="2 3" key="1">
    <citation type="journal article" date="2024" name="BMC Genomics">
        <title>De novo assembly and annotation of Popillia japonica's genome with initial clues to its potential as an invasive pest.</title>
        <authorList>
            <person name="Cucini C."/>
            <person name="Boschi S."/>
            <person name="Funari R."/>
            <person name="Cardaioli E."/>
            <person name="Iannotti N."/>
            <person name="Marturano G."/>
            <person name="Paoli F."/>
            <person name="Bruttini M."/>
            <person name="Carapelli A."/>
            <person name="Frati F."/>
            <person name="Nardi F."/>
        </authorList>
    </citation>
    <scope>NUCLEOTIDE SEQUENCE [LARGE SCALE GENOMIC DNA]</scope>
    <source>
        <strain evidence="2">DMR45628</strain>
    </source>
</reference>
<feature type="compositionally biased region" description="Polar residues" evidence="1">
    <location>
        <begin position="21"/>
        <end position="30"/>
    </location>
</feature>
<feature type="compositionally biased region" description="Basic and acidic residues" evidence="1">
    <location>
        <begin position="32"/>
        <end position="45"/>
    </location>
</feature>
<organism evidence="2 3">
    <name type="scientific">Popillia japonica</name>
    <name type="common">Japanese beetle</name>
    <dbReference type="NCBI Taxonomy" id="7064"/>
    <lineage>
        <taxon>Eukaryota</taxon>
        <taxon>Metazoa</taxon>
        <taxon>Ecdysozoa</taxon>
        <taxon>Arthropoda</taxon>
        <taxon>Hexapoda</taxon>
        <taxon>Insecta</taxon>
        <taxon>Pterygota</taxon>
        <taxon>Neoptera</taxon>
        <taxon>Endopterygota</taxon>
        <taxon>Coleoptera</taxon>
        <taxon>Polyphaga</taxon>
        <taxon>Scarabaeiformia</taxon>
        <taxon>Scarabaeidae</taxon>
        <taxon>Rutelinae</taxon>
        <taxon>Popillia</taxon>
    </lineage>
</organism>
<accession>A0AAW1I9Y0</accession>